<keyword evidence="3" id="KW-1185">Reference proteome</keyword>
<dbReference type="Proteomes" id="UP000294894">
    <property type="component" value="Chromosome"/>
</dbReference>
<evidence type="ECO:0000313" key="3">
    <source>
        <dbReference type="Proteomes" id="UP000294894"/>
    </source>
</evidence>
<dbReference type="KEGG" id="noy:EXE57_03005"/>
<dbReference type="RefSeq" id="WP_135073879.1">
    <property type="nucleotide sequence ID" value="NZ_CP038267.1"/>
</dbReference>
<dbReference type="EMBL" id="CP038267">
    <property type="protein sequence ID" value="QBR91352.1"/>
    <property type="molecule type" value="Genomic_DNA"/>
</dbReference>
<accession>A0A4V1BDJ6</accession>
<sequence>MPRPLRPSARLTTAVLAAVAAGLLAATTTAVVPARATLAIPVDCSSGPVTLAWDDVTYDLDGNCGLVRVTADDATVSMPTAVRLVVAGRGNTIVAKPVAELVVRGRGHDVRPVSVQRLRLASPRSVVDVDGLVESARLGRSGATLRADQVSILRVEGSGHTVRAGTGFRAELAGDRTVASFRRLEEVAVTGDRNQVRVRVGVTEVRDRGARNDVRVHSRG</sequence>
<reference evidence="2 3" key="1">
    <citation type="submission" date="2019-03" db="EMBL/GenBank/DDBJ databases">
        <title>Three New Species of Nocardioides, Nocardioides euryhalodurans sp. nov., Nocardioides seonyuensis sp. nov. and Nocardioides eburneoflavus sp. nov., Iolated from Soil.</title>
        <authorList>
            <person name="Roh S.G."/>
            <person name="Lee C."/>
            <person name="Kim M.-K."/>
            <person name="Kim S.B."/>
        </authorList>
    </citation>
    <scope>NUCLEOTIDE SEQUENCE [LARGE SCALE GENOMIC DNA]</scope>
    <source>
        <strain evidence="2 3">MMS17-SY117</strain>
    </source>
</reference>
<dbReference type="OrthoDB" id="3784443at2"/>
<proteinExistence type="predicted"/>
<protein>
    <recommendedName>
        <fullName evidence="4">DUF3060 domain-containing protein</fullName>
    </recommendedName>
</protein>
<evidence type="ECO:0000313" key="2">
    <source>
        <dbReference type="EMBL" id="QBR91352.1"/>
    </source>
</evidence>
<dbReference type="AlphaFoldDB" id="A0A4V1BDJ6"/>
<keyword evidence="1" id="KW-0732">Signal</keyword>
<evidence type="ECO:0000256" key="1">
    <source>
        <dbReference type="SAM" id="SignalP"/>
    </source>
</evidence>
<organism evidence="2 3">
    <name type="scientific">Nocardioides euryhalodurans</name>
    <dbReference type="NCBI Taxonomy" id="2518370"/>
    <lineage>
        <taxon>Bacteria</taxon>
        <taxon>Bacillati</taxon>
        <taxon>Actinomycetota</taxon>
        <taxon>Actinomycetes</taxon>
        <taxon>Propionibacteriales</taxon>
        <taxon>Nocardioidaceae</taxon>
        <taxon>Nocardioides</taxon>
    </lineage>
</organism>
<evidence type="ECO:0008006" key="4">
    <source>
        <dbReference type="Google" id="ProtNLM"/>
    </source>
</evidence>
<gene>
    <name evidence="2" type="ORF">EXE57_03005</name>
</gene>
<feature type="signal peptide" evidence="1">
    <location>
        <begin position="1"/>
        <end position="30"/>
    </location>
</feature>
<name>A0A4V1BDJ6_9ACTN</name>
<feature type="chain" id="PRO_5039643443" description="DUF3060 domain-containing protein" evidence="1">
    <location>
        <begin position="31"/>
        <end position="220"/>
    </location>
</feature>